<dbReference type="RefSeq" id="WP_419189356.1">
    <property type="nucleotide sequence ID" value="NZ_CP036526.1"/>
</dbReference>
<dbReference type="SUPFAM" id="SSF50998">
    <property type="entry name" value="Quinoprotein alcohol dehydrogenase-like"/>
    <property type="match status" value="1"/>
</dbReference>
<evidence type="ECO:0000313" key="4">
    <source>
        <dbReference type="EMBL" id="QDT13192.1"/>
    </source>
</evidence>
<evidence type="ECO:0000259" key="3">
    <source>
        <dbReference type="Pfam" id="PF13360"/>
    </source>
</evidence>
<evidence type="ECO:0000256" key="2">
    <source>
        <dbReference type="SAM" id="SignalP"/>
    </source>
</evidence>
<keyword evidence="5" id="KW-1185">Reference proteome</keyword>
<dbReference type="PANTHER" id="PTHR34512">
    <property type="entry name" value="CELL SURFACE PROTEIN"/>
    <property type="match status" value="1"/>
</dbReference>
<reference evidence="4 5" key="1">
    <citation type="submission" date="2019-02" db="EMBL/GenBank/DDBJ databases">
        <title>Deep-cultivation of Planctomycetes and their phenomic and genomic characterization uncovers novel biology.</title>
        <authorList>
            <person name="Wiegand S."/>
            <person name="Jogler M."/>
            <person name="Boedeker C."/>
            <person name="Pinto D."/>
            <person name="Vollmers J."/>
            <person name="Rivas-Marin E."/>
            <person name="Kohn T."/>
            <person name="Peeters S.H."/>
            <person name="Heuer A."/>
            <person name="Rast P."/>
            <person name="Oberbeckmann S."/>
            <person name="Bunk B."/>
            <person name="Jeske O."/>
            <person name="Meyerdierks A."/>
            <person name="Storesund J.E."/>
            <person name="Kallscheuer N."/>
            <person name="Luecker S."/>
            <person name="Lage O.M."/>
            <person name="Pohl T."/>
            <person name="Merkel B.J."/>
            <person name="Hornburger P."/>
            <person name="Mueller R.-W."/>
            <person name="Bruemmer F."/>
            <person name="Labrenz M."/>
            <person name="Spormann A.M."/>
            <person name="Op den Camp H."/>
            <person name="Overmann J."/>
            <person name="Amann R."/>
            <person name="Jetten M.S.M."/>
            <person name="Mascher T."/>
            <person name="Medema M.H."/>
            <person name="Devos D.P."/>
            <person name="Kaster A.-K."/>
            <person name="Ovreas L."/>
            <person name="Rohde M."/>
            <person name="Galperin M.Y."/>
            <person name="Jogler C."/>
        </authorList>
    </citation>
    <scope>NUCLEOTIDE SEQUENCE [LARGE SCALE GENOMIC DNA]</scope>
    <source>
        <strain evidence="4 5">K23_9</strain>
    </source>
</reference>
<dbReference type="InterPro" id="IPR015943">
    <property type="entry name" value="WD40/YVTN_repeat-like_dom_sf"/>
</dbReference>
<feature type="signal peptide" evidence="2">
    <location>
        <begin position="1"/>
        <end position="18"/>
    </location>
</feature>
<dbReference type="InterPro" id="IPR011047">
    <property type="entry name" value="Quinoprotein_ADH-like_sf"/>
</dbReference>
<dbReference type="Pfam" id="PF13360">
    <property type="entry name" value="PQQ_2"/>
    <property type="match status" value="1"/>
</dbReference>
<organism evidence="4 5">
    <name type="scientific">Stieleria marina</name>
    <dbReference type="NCBI Taxonomy" id="1930275"/>
    <lineage>
        <taxon>Bacteria</taxon>
        <taxon>Pseudomonadati</taxon>
        <taxon>Planctomycetota</taxon>
        <taxon>Planctomycetia</taxon>
        <taxon>Pirellulales</taxon>
        <taxon>Pirellulaceae</taxon>
        <taxon>Stieleria</taxon>
    </lineage>
</organism>
<proteinExistence type="predicted"/>
<dbReference type="EMBL" id="CP036526">
    <property type="protein sequence ID" value="QDT13192.1"/>
    <property type="molecule type" value="Genomic_DNA"/>
</dbReference>
<dbReference type="Gene3D" id="2.130.10.10">
    <property type="entry name" value="YVTN repeat-like/Quinoprotein amine dehydrogenase"/>
    <property type="match status" value="1"/>
</dbReference>
<sequence length="581" mass="64163" precursor="true">MRVLLILLLLAIGQTSFAQDKPETNLKHADVVGSWLFTIVTPDDQTLNPTLTLEVKDEKLVGKYTSFGQDITPANLEIVRGELRFDIVTALGDNRLDVSFTGIPRGDEMTGELNYAVDGNVGDIDFTAKRQKDAKPESPSMPDAATSNLNAQEIGGEPHKDSPRFRGVGGRGVSPDDVRLPDVWSQTQNVAWSIDVPGYGWASPVVWGDKVFVATVVAERDDILKPSKGLYLGKGVRDPAKGIHHWMVYCYDFATGEKLWEQEAHAGQPQVPRHPKSTYAAETPATDGERLYVLFGDLGLYCYDLDGNPLWKRDIEPQKTLQDYGAAASPIVDDGQVIVVYDNFGPSWIASFDAKTGNDRWRTERDETHSWATPLIWKNKLRTEIVVPGKKRNRSYDLDGQLLWEFDGRMSGLVIPSPFVAHEMCYIASGYVGDAHRPTFAIKPGASGDFTPEGGFTDSEFIQWYQPTASAYNTTQLVYGDFLYTVYDQGFMTCHNAKTGEEIYGKKRFSPSGSFTASPWAYNGKVFCLSEDGLTYVIQAGAEFKLLGTNDLSELAIATPAVANGKLLIRTASKIYCVGKN</sequence>
<protein>
    <submittedName>
        <fullName evidence="4">Outer membrane biogenesis protein BamB</fullName>
    </submittedName>
</protein>
<evidence type="ECO:0000256" key="1">
    <source>
        <dbReference type="SAM" id="MobiDB-lite"/>
    </source>
</evidence>
<name>A0A517P1D8_9BACT</name>
<keyword evidence="2" id="KW-0732">Signal</keyword>
<feature type="chain" id="PRO_5021996090" evidence="2">
    <location>
        <begin position="19"/>
        <end position="581"/>
    </location>
</feature>
<dbReference type="InterPro" id="IPR002372">
    <property type="entry name" value="PQQ_rpt_dom"/>
</dbReference>
<dbReference type="Gene3D" id="2.40.10.480">
    <property type="match status" value="1"/>
</dbReference>
<dbReference type="PANTHER" id="PTHR34512:SF30">
    <property type="entry name" value="OUTER MEMBRANE PROTEIN ASSEMBLY FACTOR BAMB"/>
    <property type="match status" value="1"/>
</dbReference>
<feature type="domain" description="Pyrrolo-quinoline quinone repeat" evidence="3">
    <location>
        <begin position="248"/>
        <end position="405"/>
    </location>
</feature>
<dbReference type="Proteomes" id="UP000319817">
    <property type="component" value="Chromosome"/>
</dbReference>
<feature type="region of interest" description="Disordered" evidence="1">
    <location>
        <begin position="130"/>
        <end position="179"/>
    </location>
</feature>
<dbReference type="AlphaFoldDB" id="A0A517P1D8"/>
<gene>
    <name evidence="4" type="ORF">K239x_52090</name>
</gene>
<evidence type="ECO:0000313" key="5">
    <source>
        <dbReference type="Proteomes" id="UP000319817"/>
    </source>
</evidence>
<accession>A0A517P1D8</accession>